<comment type="caution">
    <text evidence="2">The sequence shown here is derived from an EMBL/GenBank/DDBJ whole genome shotgun (WGS) entry which is preliminary data.</text>
</comment>
<evidence type="ECO:0000313" key="3">
    <source>
        <dbReference type="Proteomes" id="UP000604046"/>
    </source>
</evidence>
<evidence type="ECO:0000256" key="1">
    <source>
        <dbReference type="SAM" id="MobiDB-lite"/>
    </source>
</evidence>
<dbReference type="OrthoDB" id="436635at2759"/>
<dbReference type="EMBL" id="CAJNDS010002561">
    <property type="protein sequence ID" value="CAE7526171.1"/>
    <property type="molecule type" value="Genomic_DNA"/>
</dbReference>
<dbReference type="AlphaFoldDB" id="A0A812TGW9"/>
<reference evidence="2" key="1">
    <citation type="submission" date="2021-02" db="EMBL/GenBank/DDBJ databases">
        <authorList>
            <person name="Dougan E. K."/>
            <person name="Rhodes N."/>
            <person name="Thang M."/>
            <person name="Chan C."/>
        </authorList>
    </citation>
    <scope>NUCLEOTIDE SEQUENCE</scope>
</reference>
<proteinExistence type="predicted"/>
<feature type="region of interest" description="Disordered" evidence="1">
    <location>
        <begin position="1"/>
        <end position="21"/>
    </location>
</feature>
<name>A0A812TGW9_9DINO</name>
<evidence type="ECO:0000313" key="2">
    <source>
        <dbReference type="EMBL" id="CAE7526171.1"/>
    </source>
</evidence>
<keyword evidence="3" id="KW-1185">Reference proteome</keyword>
<gene>
    <name evidence="2" type="ORF">SNAT2548_LOCUS29454</name>
</gene>
<organism evidence="2 3">
    <name type="scientific">Symbiodinium natans</name>
    <dbReference type="NCBI Taxonomy" id="878477"/>
    <lineage>
        <taxon>Eukaryota</taxon>
        <taxon>Sar</taxon>
        <taxon>Alveolata</taxon>
        <taxon>Dinophyceae</taxon>
        <taxon>Suessiales</taxon>
        <taxon>Symbiodiniaceae</taxon>
        <taxon>Symbiodinium</taxon>
    </lineage>
</organism>
<dbReference type="Proteomes" id="UP000604046">
    <property type="component" value="Unassembled WGS sequence"/>
</dbReference>
<accession>A0A812TGW9</accession>
<protein>
    <submittedName>
        <fullName evidence="2">Uncharacterized protein</fullName>
    </submittedName>
</protein>
<sequence length="392" mass="43621">MARRSLSTPELTGTYTDTVEADDEGHPKQLWLLAPARGAVQGEYVLQKGRDNFNQPLWRQQKGSGWLFSSAPDGFWRFANSDVELADRLGPIQSAQPHAGVAPYKVARWQYHDGSDWHDDASISVLASQIEFTNAMAKKQCASGDEEHPPSLWLLSPRYANLQGEYRKQETRRERGQPVWRQVGGEGWIFSTSKGRWFVTDDEAGIAQSGGVMASVAPHNGSPPNKVEHWQFFNDGSWQPDAAILLTEKQAEAERLLAEQQREALLRSGAAPDRVWIVCPPKPLIQGEYTRQPGRIERGHPVWRQVGGSGILYSNGLGGLWCVATKEADVQKNLGVLQCSNAHQGRPPHEMEAWQYADGSTWRLHKDLRVTDQREEGLAALAEQVGRASGTV</sequence>
<feature type="compositionally biased region" description="Polar residues" evidence="1">
    <location>
        <begin position="1"/>
        <end position="17"/>
    </location>
</feature>